<evidence type="ECO:0000313" key="11">
    <source>
        <dbReference type="Proteomes" id="UP000612893"/>
    </source>
</evidence>
<keyword evidence="6 8" id="KW-0472">Membrane</keyword>
<organism evidence="10 11">
    <name type="scientific">Candidatus Nephthysia bennettiae</name>
    <dbReference type="NCBI Taxonomy" id="3127016"/>
    <lineage>
        <taxon>Bacteria</taxon>
        <taxon>Bacillati</taxon>
        <taxon>Candidatus Dormiibacterota</taxon>
        <taxon>Candidatus Dormibacteria</taxon>
        <taxon>Candidatus Dormibacterales</taxon>
        <taxon>Candidatus Dormibacteraceae</taxon>
        <taxon>Candidatus Nephthysia</taxon>
    </lineage>
</organism>
<keyword evidence="4" id="KW-0125">Carotenoid biosynthesis</keyword>
<keyword evidence="5 8" id="KW-1133">Transmembrane helix</keyword>
<protein>
    <submittedName>
        <fullName evidence="10">Lycopene cyclase domain-containing protein</fullName>
    </submittedName>
</protein>
<evidence type="ECO:0000313" key="10">
    <source>
        <dbReference type="EMBL" id="MBJ7598554.1"/>
    </source>
</evidence>
<accession>A0A934K268</accession>
<dbReference type="InterPro" id="IPR017825">
    <property type="entry name" value="Lycopene_cyclase_dom"/>
</dbReference>
<dbReference type="GO" id="GO:0016020">
    <property type="term" value="C:membrane"/>
    <property type="evidence" value="ECO:0007669"/>
    <property type="project" value="UniProtKB-SubCell"/>
</dbReference>
<dbReference type="AlphaFoldDB" id="A0A934K268"/>
<feature type="domain" description="Lycopene cyclase" evidence="9">
    <location>
        <begin position="11"/>
        <end position="80"/>
    </location>
</feature>
<proteinExistence type="predicted"/>
<evidence type="ECO:0000259" key="9">
    <source>
        <dbReference type="Pfam" id="PF18916"/>
    </source>
</evidence>
<feature type="transmembrane region" description="Helical" evidence="8">
    <location>
        <begin position="66"/>
        <end position="83"/>
    </location>
</feature>
<feature type="transmembrane region" description="Helical" evidence="8">
    <location>
        <begin position="21"/>
        <end position="46"/>
    </location>
</feature>
<evidence type="ECO:0000256" key="6">
    <source>
        <dbReference type="ARBA" id="ARBA00023136"/>
    </source>
</evidence>
<evidence type="ECO:0000256" key="5">
    <source>
        <dbReference type="ARBA" id="ARBA00022989"/>
    </source>
</evidence>
<sequence length="88" mass="9361">MAVLGLGLLIAGWAGLLRRRALWAGLAGFGLLTVIFDLLMTAVGLYSYSSTTRSGLGLGRMPVEDLLYGLGLYLIAVSAFTRGSRDPR</sequence>
<evidence type="ECO:0000256" key="7">
    <source>
        <dbReference type="ARBA" id="ARBA00023235"/>
    </source>
</evidence>
<evidence type="ECO:0000256" key="3">
    <source>
        <dbReference type="ARBA" id="ARBA00022692"/>
    </source>
</evidence>
<evidence type="ECO:0000256" key="4">
    <source>
        <dbReference type="ARBA" id="ARBA00022746"/>
    </source>
</evidence>
<gene>
    <name evidence="10" type="ORF">JF922_10780</name>
</gene>
<keyword evidence="7" id="KW-0413">Isomerase</keyword>
<name>A0A934K268_9BACT</name>
<dbReference type="Proteomes" id="UP000612893">
    <property type="component" value="Unassembled WGS sequence"/>
</dbReference>
<keyword evidence="3 8" id="KW-0812">Transmembrane</keyword>
<comment type="pathway">
    <text evidence="2">Carotenoid biosynthesis.</text>
</comment>
<reference evidence="10" key="1">
    <citation type="submission" date="2020-10" db="EMBL/GenBank/DDBJ databases">
        <title>Ca. Dormibacterota MAGs.</title>
        <authorList>
            <person name="Montgomery K."/>
        </authorList>
    </citation>
    <scope>NUCLEOTIDE SEQUENCE [LARGE SCALE GENOMIC DNA]</scope>
    <source>
        <strain evidence="10">SC8812_S17_10</strain>
    </source>
</reference>
<dbReference type="GO" id="GO:0016117">
    <property type="term" value="P:carotenoid biosynthetic process"/>
    <property type="evidence" value="ECO:0007669"/>
    <property type="project" value="UniProtKB-KW"/>
</dbReference>
<evidence type="ECO:0000256" key="1">
    <source>
        <dbReference type="ARBA" id="ARBA00004141"/>
    </source>
</evidence>
<comment type="subcellular location">
    <subcellularLocation>
        <location evidence="1">Membrane</location>
        <topology evidence="1">Multi-pass membrane protein</topology>
    </subcellularLocation>
</comment>
<evidence type="ECO:0000256" key="8">
    <source>
        <dbReference type="SAM" id="Phobius"/>
    </source>
</evidence>
<evidence type="ECO:0000256" key="2">
    <source>
        <dbReference type="ARBA" id="ARBA00004829"/>
    </source>
</evidence>
<keyword evidence="11" id="KW-1185">Reference proteome</keyword>
<dbReference type="GO" id="GO:0045436">
    <property type="term" value="F:lycopene beta cyclase activity"/>
    <property type="evidence" value="ECO:0007669"/>
    <property type="project" value="UniProtKB-ARBA"/>
</dbReference>
<dbReference type="EMBL" id="JAEKNR010000117">
    <property type="protein sequence ID" value="MBJ7598554.1"/>
    <property type="molecule type" value="Genomic_DNA"/>
</dbReference>
<comment type="caution">
    <text evidence="10">The sequence shown here is derived from an EMBL/GenBank/DDBJ whole genome shotgun (WGS) entry which is preliminary data.</text>
</comment>
<dbReference type="Pfam" id="PF18916">
    <property type="entry name" value="Lycopene_cyc"/>
    <property type="match status" value="1"/>
</dbReference>